<comment type="caution">
    <text evidence="1">The sequence shown here is derived from an EMBL/GenBank/DDBJ whole genome shotgun (WGS) entry which is preliminary data.</text>
</comment>
<evidence type="ECO:0000313" key="2">
    <source>
        <dbReference type="Proteomes" id="UP000886501"/>
    </source>
</evidence>
<reference evidence="1" key="2">
    <citation type="journal article" date="2020" name="Nat. Commun.">
        <title>Large-scale genome sequencing of mycorrhizal fungi provides insights into the early evolution of symbiotic traits.</title>
        <authorList>
            <person name="Miyauchi S."/>
            <person name="Kiss E."/>
            <person name="Kuo A."/>
            <person name="Drula E."/>
            <person name="Kohler A."/>
            <person name="Sanchez-Garcia M."/>
            <person name="Morin E."/>
            <person name="Andreopoulos B."/>
            <person name="Barry K.W."/>
            <person name="Bonito G."/>
            <person name="Buee M."/>
            <person name="Carver A."/>
            <person name="Chen C."/>
            <person name="Cichocki N."/>
            <person name="Clum A."/>
            <person name="Culley D."/>
            <person name="Crous P.W."/>
            <person name="Fauchery L."/>
            <person name="Girlanda M."/>
            <person name="Hayes R.D."/>
            <person name="Keri Z."/>
            <person name="LaButti K."/>
            <person name="Lipzen A."/>
            <person name="Lombard V."/>
            <person name="Magnuson J."/>
            <person name="Maillard F."/>
            <person name="Murat C."/>
            <person name="Nolan M."/>
            <person name="Ohm R.A."/>
            <person name="Pangilinan J."/>
            <person name="Pereira M.F."/>
            <person name="Perotto S."/>
            <person name="Peter M."/>
            <person name="Pfister S."/>
            <person name="Riley R."/>
            <person name="Sitrit Y."/>
            <person name="Stielow J.B."/>
            <person name="Szollosi G."/>
            <person name="Zifcakova L."/>
            <person name="Stursova M."/>
            <person name="Spatafora J.W."/>
            <person name="Tedersoo L."/>
            <person name="Vaario L.M."/>
            <person name="Yamada A."/>
            <person name="Yan M."/>
            <person name="Wang P."/>
            <person name="Xu J."/>
            <person name="Bruns T."/>
            <person name="Baldrian P."/>
            <person name="Vilgalys R."/>
            <person name="Dunand C."/>
            <person name="Henrissat B."/>
            <person name="Grigoriev I.V."/>
            <person name="Hibbett D."/>
            <person name="Nagy L.G."/>
            <person name="Martin F.M."/>
        </authorList>
    </citation>
    <scope>NUCLEOTIDE SEQUENCE</scope>
    <source>
        <strain evidence="1">P2</strain>
    </source>
</reference>
<accession>A0ACB6Z4H7</accession>
<protein>
    <submittedName>
        <fullName evidence="1">Uncharacterized protein</fullName>
    </submittedName>
</protein>
<dbReference type="EMBL" id="MU118137">
    <property type="protein sequence ID" value="KAF9644472.1"/>
    <property type="molecule type" value="Genomic_DNA"/>
</dbReference>
<gene>
    <name evidence="1" type="ORF">BDM02DRAFT_3102873</name>
</gene>
<name>A0ACB6Z4H7_THEGA</name>
<keyword evidence="2" id="KW-1185">Reference proteome</keyword>
<sequence length="1021" mass="111287">MSHTRSSPRSTRPKQANPAPGVSLSLEHIAEAQQKSTDNGATLDLSYKNIRQISEEVAQELVAFGRSNSKEDDSSSVSRYVLFDSTYVFLASASYRLALGFNRLTSLPTAFSLLTHVRYLNLKGNAFTSVPDPVTAMPALEVLDLSRNRIRSFPEQPGSLSNLRVFSLSKNKITVLPAYITQFQSLRIFKVDQNPFEYPPMSVMDPKGDLKDQKFMESWIESVKQWFKTDSKLTRRSSVDSTASEQKSPIVQSSVSFLTADDNLLLFDSATHSRTTSVDSDTSTYSSIEASLRMSFLPTNGLATKSPKAERPPRLNLSPVPSFIPTVTHTDSPTSPSNYLPTPDNSVSSEEDTAKMFGTSQPQHVRNASYAAGSKPSRPSLTAKKSLPDMRLAMPKSAIVTPALPRSAEVPSRVMTESPRNLTSRSSSRQDSGFSEGRSESVRTSTDTIIMTSAIADRPPSVTPIDVERNSYFRRLSTLPSSTICKSIPRSLLTLVDAARGILFAVSQVYQTLQHYTIYAIDERLSAVLLKVLDPASNYMSSLINALDRFDAASRRSIPSPTVCRAVVESCRDTVSVFGKAMGVLTLQLKVLATRDDIRYTRQLLLELYGATAEISNSWQSILPHMEEIEPLLKERPPPSSSKLPQNQVSSTSRSQVSPYIPFASPASHPPSSFVPPPRSILRSYSAQSPGEESERTRMMRRHAGSFSSKDVEIGKMLPSYVEPLPVTPRLPSRNAQNLSISSNISGYRRSWGEHSRQNSQSSLVASSSSSTASSPSIPSRHPTHDPPSSSSTLLDNEAIDAMKVAVDIAPSIWESMETLVGDVVSAKFNIPEALINAKALTGRLSDNIRAVRESDPTADRKALRDDATAFAKTVILLCNVFRNQGTERPLPTDLRANMILLMNATEESVMLLHVSSFSPSNSRPYSPLVSAGSGLGLSHSGLGASLSPSLTTGGPGEDMRDFKIGSGVTATKNALQSNNARPGLYNVSRAQAPYQGFKVPQFTRLDSKGRYGGLTSGDES</sequence>
<evidence type="ECO:0000313" key="1">
    <source>
        <dbReference type="EMBL" id="KAF9644472.1"/>
    </source>
</evidence>
<organism evidence="1 2">
    <name type="scientific">Thelephora ganbajun</name>
    <name type="common">Ganba fungus</name>
    <dbReference type="NCBI Taxonomy" id="370292"/>
    <lineage>
        <taxon>Eukaryota</taxon>
        <taxon>Fungi</taxon>
        <taxon>Dikarya</taxon>
        <taxon>Basidiomycota</taxon>
        <taxon>Agaricomycotina</taxon>
        <taxon>Agaricomycetes</taxon>
        <taxon>Thelephorales</taxon>
        <taxon>Thelephoraceae</taxon>
        <taxon>Thelephora</taxon>
    </lineage>
</organism>
<dbReference type="Proteomes" id="UP000886501">
    <property type="component" value="Unassembled WGS sequence"/>
</dbReference>
<proteinExistence type="predicted"/>
<reference evidence="1" key="1">
    <citation type="submission" date="2019-10" db="EMBL/GenBank/DDBJ databases">
        <authorList>
            <consortium name="DOE Joint Genome Institute"/>
            <person name="Kuo A."/>
            <person name="Miyauchi S."/>
            <person name="Kiss E."/>
            <person name="Drula E."/>
            <person name="Kohler A."/>
            <person name="Sanchez-Garcia M."/>
            <person name="Andreopoulos B."/>
            <person name="Barry K.W."/>
            <person name="Bonito G."/>
            <person name="Buee M."/>
            <person name="Carver A."/>
            <person name="Chen C."/>
            <person name="Cichocki N."/>
            <person name="Clum A."/>
            <person name="Culley D."/>
            <person name="Crous P.W."/>
            <person name="Fauchery L."/>
            <person name="Girlanda M."/>
            <person name="Hayes R."/>
            <person name="Keri Z."/>
            <person name="Labutti K."/>
            <person name="Lipzen A."/>
            <person name="Lombard V."/>
            <person name="Magnuson J."/>
            <person name="Maillard F."/>
            <person name="Morin E."/>
            <person name="Murat C."/>
            <person name="Nolan M."/>
            <person name="Ohm R."/>
            <person name="Pangilinan J."/>
            <person name="Pereira M."/>
            <person name="Perotto S."/>
            <person name="Peter M."/>
            <person name="Riley R."/>
            <person name="Sitrit Y."/>
            <person name="Stielow B."/>
            <person name="Szollosi G."/>
            <person name="Zifcakova L."/>
            <person name="Stursova M."/>
            <person name="Spatafora J.W."/>
            <person name="Tedersoo L."/>
            <person name="Vaario L.-M."/>
            <person name="Yamada A."/>
            <person name="Yan M."/>
            <person name="Wang P."/>
            <person name="Xu J."/>
            <person name="Bruns T."/>
            <person name="Baldrian P."/>
            <person name="Vilgalys R."/>
            <person name="Henrissat B."/>
            <person name="Grigoriev I.V."/>
            <person name="Hibbett D."/>
            <person name="Nagy L.G."/>
            <person name="Martin F.M."/>
        </authorList>
    </citation>
    <scope>NUCLEOTIDE SEQUENCE</scope>
    <source>
        <strain evidence="1">P2</strain>
    </source>
</reference>